<feature type="domain" description="Helicase ATP-binding" evidence="2">
    <location>
        <begin position="24"/>
        <end position="176"/>
    </location>
</feature>
<keyword evidence="4" id="KW-1185">Reference proteome</keyword>
<proteinExistence type="predicted"/>
<dbReference type="GO" id="GO:0016787">
    <property type="term" value="F:hydrolase activity"/>
    <property type="evidence" value="ECO:0007669"/>
    <property type="project" value="InterPro"/>
</dbReference>
<reference evidence="3 4" key="1">
    <citation type="submission" date="2015-02" db="EMBL/GenBank/DDBJ databases">
        <title>Genome Sequence of Jannaschia aquimarina DSM28248, a member of the Roseobacter clade.</title>
        <authorList>
            <person name="Voget S."/>
            <person name="Daniel R."/>
        </authorList>
    </citation>
    <scope>NUCLEOTIDE SEQUENCE [LARGE SCALE GENOMIC DNA]</scope>
    <source>
        <strain evidence="3 4">GSW-M26</strain>
    </source>
</reference>
<evidence type="ECO:0000313" key="4">
    <source>
        <dbReference type="Proteomes" id="UP000032232"/>
    </source>
</evidence>
<dbReference type="InterPro" id="IPR027417">
    <property type="entry name" value="P-loop_NTPase"/>
</dbReference>
<protein>
    <submittedName>
        <fullName evidence="3">Type III restriction enzyme, res subunit</fullName>
    </submittedName>
</protein>
<evidence type="ECO:0000313" key="3">
    <source>
        <dbReference type="EMBL" id="KIT17570.1"/>
    </source>
</evidence>
<organism evidence="3 4">
    <name type="scientific">Jannaschia aquimarina</name>
    <dbReference type="NCBI Taxonomy" id="935700"/>
    <lineage>
        <taxon>Bacteria</taxon>
        <taxon>Pseudomonadati</taxon>
        <taxon>Pseudomonadota</taxon>
        <taxon>Alphaproteobacteria</taxon>
        <taxon>Rhodobacterales</taxon>
        <taxon>Roseobacteraceae</taxon>
        <taxon>Jannaschia</taxon>
    </lineage>
</organism>
<dbReference type="SMART" id="SM00487">
    <property type="entry name" value="DEXDc"/>
    <property type="match status" value="1"/>
</dbReference>
<keyword evidence="1" id="KW-0472">Membrane</keyword>
<dbReference type="SUPFAM" id="SSF52540">
    <property type="entry name" value="P-loop containing nucleoside triphosphate hydrolases"/>
    <property type="match status" value="1"/>
</dbReference>
<dbReference type="Pfam" id="PF04851">
    <property type="entry name" value="ResIII"/>
    <property type="match status" value="1"/>
</dbReference>
<dbReference type="GO" id="GO:0005524">
    <property type="term" value="F:ATP binding"/>
    <property type="evidence" value="ECO:0007669"/>
    <property type="project" value="InterPro"/>
</dbReference>
<dbReference type="PATRIC" id="fig|935700.4.peg.801"/>
<dbReference type="GO" id="GO:0003677">
    <property type="term" value="F:DNA binding"/>
    <property type="evidence" value="ECO:0007669"/>
    <property type="project" value="InterPro"/>
</dbReference>
<evidence type="ECO:0000259" key="2">
    <source>
        <dbReference type="PROSITE" id="PS51192"/>
    </source>
</evidence>
<dbReference type="PROSITE" id="PS51192">
    <property type="entry name" value="HELICASE_ATP_BIND_1"/>
    <property type="match status" value="1"/>
</dbReference>
<sequence length="829" mass="89808">MTPFDAMRFRHAWRAYQAVVLDNLESHLEDDRLHVSAAPGAGKTVLGLEVMRRLAKPTLILSPALSIRTQWVQRLVDGFLDDDAPPDWVSTDLRRPAPVTVSTYQALHALGDPAPLVEYGFAVLMLDEAHHLRRAWWEALDHLAERLAPQVVALTATPPYDVSSAEWRRYDALCGPLDAEIGIPELVRSGDLAPHRDLVHLSRLDGSSGYVDPSAHAAELREALRRDPEMLALLQDHPWIADAPPHVAAILDDPELLSAMLIYLADAEAPLPSEPLRILGVGRAQLPRLGDEWLQVLFAGLKDTLPEALVARLRKAGALRRGRVTIPPPRRGEGETLLRDASGKARSIAEILTAERAAQGAHIRCAILCEHVGRDALTLAARDPGHFAPGGPGEEARADAGSLFERLRHLPGPADLAVLTGSVCIVPAGVLDAADARCTPLAHDTRYERVDFDGGNDRRVAAISALVAEGRARVLIGTRALLGQGWDLPAVNTLILATNVSSFVSTNQLRGRAIRRDPARPHKVANIWHLATIAPDGGGPELEALRARFDTFVHLDERDGVIQSGFDAFGENPSANAAEIVRAADRDGLAASWERALVTGRPEPRIRHHLETAHLPRGLVRRDAITRGLPPLALAGGIGASWATLGGGLAAGAVSLLACAGLAVPVIRQARRVWRHGSLGGSMRQTAGALVHAMTETGLIRTPADRIGIETGTTPDGLTWCTLSGVTLPEETRSLSAIEELFAPIDNPRYLILRETYLGRHLRAAPYPVPRDLGARKEQAQALLDGWHRHVGPARLVYTRTVAGRLALLQSRLVVTAEARKVHRRSVWE</sequence>
<accession>A0A0D1EPI3</accession>
<dbReference type="STRING" id="935700.jaqu_07590"/>
<dbReference type="Gene3D" id="3.40.50.300">
    <property type="entry name" value="P-loop containing nucleotide triphosphate hydrolases"/>
    <property type="match status" value="2"/>
</dbReference>
<comment type="caution">
    <text evidence="3">The sequence shown here is derived from an EMBL/GenBank/DDBJ whole genome shotgun (WGS) entry which is preliminary data.</text>
</comment>
<gene>
    <name evidence="3" type="ORF">jaqu_07590</name>
</gene>
<keyword evidence="1" id="KW-0812">Transmembrane</keyword>
<name>A0A0D1EPI3_9RHOB</name>
<dbReference type="RefSeq" id="WP_043917597.1">
    <property type="nucleotide sequence ID" value="NZ_FZPF01000002.1"/>
</dbReference>
<keyword evidence="1" id="KW-1133">Transmembrane helix</keyword>
<dbReference type="InterPro" id="IPR050742">
    <property type="entry name" value="Helicase_Restrict-Modif_Enz"/>
</dbReference>
<dbReference type="Proteomes" id="UP000032232">
    <property type="component" value="Unassembled WGS sequence"/>
</dbReference>
<dbReference type="InterPro" id="IPR006935">
    <property type="entry name" value="Helicase/UvrB_N"/>
</dbReference>
<dbReference type="AlphaFoldDB" id="A0A0D1EPI3"/>
<dbReference type="CDD" id="cd18785">
    <property type="entry name" value="SF2_C"/>
    <property type="match status" value="1"/>
</dbReference>
<dbReference type="GO" id="GO:0005829">
    <property type="term" value="C:cytosol"/>
    <property type="evidence" value="ECO:0007669"/>
    <property type="project" value="TreeGrafter"/>
</dbReference>
<dbReference type="InterPro" id="IPR014001">
    <property type="entry name" value="Helicase_ATP-bd"/>
</dbReference>
<feature type="transmembrane region" description="Helical" evidence="1">
    <location>
        <begin position="642"/>
        <end position="667"/>
    </location>
</feature>
<evidence type="ECO:0000256" key="1">
    <source>
        <dbReference type="SAM" id="Phobius"/>
    </source>
</evidence>
<dbReference type="EMBL" id="JYFE01000017">
    <property type="protein sequence ID" value="KIT17570.1"/>
    <property type="molecule type" value="Genomic_DNA"/>
</dbReference>
<dbReference type="OrthoDB" id="9758243at2"/>
<dbReference type="PANTHER" id="PTHR47396:SF1">
    <property type="entry name" value="ATP-DEPENDENT HELICASE IRC3-RELATED"/>
    <property type="match status" value="1"/>
</dbReference>
<dbReference type="PANTHER" id="PTHR47396">
    <property type="entry name" value="TYPE I RESTRICTION ENZYME ECOKI R PROTEIN"/>
    <property type="match status" value="1"/>
</dbReference>